<protein>
    <submittedName>
        <fullName evidence="1">Uncharacterized protein</fullName>
    </submittedName>
</protein>
<evidence type="ECO:0000313" key="1">
    <source>
        <dbReference type="EMBL" id="SVC27540.1"/>
    </source>
</evidence>
<name>A0A382KSU3_9ZZZZ</name>
<accession>A0A382KSU3</accession>
<sequence length="35" mass="3843">MFLVQPVSSVQIPAMINHLEYGGFPASVTRLPTQL</sequence>
<gene>
    <name evidence="1" type="ORF">METZ01_LOCUS280394</name>
</gene>
<proteinExistence type="predicted"/>
<dbReference type="AlphaFoldDB" id="A0A382KSU3"/>
<organism evidence="1">
    <name type="scientific">marine metagenome</name>
    <dbReference type="NCBI Taxonomy" id="408172"/>
    <lineage>
        <taxon>unclassified sequences</taxon>
        <taxon>metagenomes</taxon>
        <taxon>ecological metagenomes</taxon>
    </lineage>
</organism>
<dbReference type="EMBL" id="UINC01082616">
    <property type="protein sequence ID" value="SVC27540.1"/>
    <property type="molecule type" value="Genomic_DNA"/>
</dbReference>
<reference evidence="1" key="1">
    <citation type="submission" date="2018-05" db="EMBL/GenBank/DDBJ databases">
        <authorList>
            <person name="Lanie J.A."/>
            <person name="Ng W.-L."/>
            <person name="Kazmierczak K.M."/>
            <person name="Andrzejewski T.M."/>
            <person name="Davidsen T.M."/>
            <person name="Wayne K.J."/>
            <person name="Tettelin H."/>
            <person name="Glass J.I."/>
            <person name="Rusch D."/>
            <person name="Podicherti R."/>
            <person name="Tsui H.-C.T."/>
            <person name="Winkler M.E."/>
        </authorList>
    </citation>
    <scope>NUCLEOTIDE SEQUENCE</scope>
</reference>